<evidence type="ECO:0000256" key="1">
    <source>
        <dbReference type="ARBA" id="ARBA00007277"/>
    </source>
</evidence>
<evidence type="ECO:0000256" key="6">
    <source>
        <dbReference type="ARBA" id="ARBA00047512"/>
    </source>
</evidence>
<proteinExistence type="inferred from homology"/>
<dbReference type="Proteomes" id="UP000198654">
    <property type="component" value="Unassembled WGS sequence"/>
</dbReference>
<sequence length="449" mass="49874">MPLTKDSEPTMPNNKTFSATLCLLLSIIAFAPAWAANNETSTEEAIIAAAKNVTLGPRPLYLVQDMDEETQRSRKLKAKLLNCAAQQDDWQRTEFSIAHRGAPLQFPEHTREAYIAGAQMGAGIMECDVTFTADKELVCRHSQCDLHATTNILATDLAQKCSVPPEFDPQSGELLNAAAIQCCTSDITLAEFKTLEGKMEGANPEARSLEAYMNSTPDWRTDLYAQRGTLMTHAESIELFKALGVKMTPELKAPSVSMPFDGMSQEDYARKMIDEYKAANVPPSNVYPQSFELEDVRYWIENTPAFGKQAVYLDDRYDEEGFVYDDPATWEPSMQELVDQGVNIIAPPLWMLLASNPDAGETGSRIVPSVYAERAKQAGLDIIAWSFERSGPLTKDGEWYHRTTDDVIDSDGDKLLSLDVLARDVEVIGLFSDWPATVTFYDNCVNTDT</sequence>
<evidence type="ECO:0000256" key="3">
    <source>
        <dbReference type="ARBA" id="ARBA00022729"/>
    </source>
</evidence>
<dbReference type="PANTHER" id="PTHR43620">
    <property type="entry name" value="GLYCEROPHOSPHORYL DIESTER PHOSPHODIESTERASE"/>
    <property type="match status" value="1"/>
</dbReference>
<dbReference type="GO" id="GO:0008889">
    <property type="term" value="F:glycerophosphodiester phosphodiesterase activity"/>
    <property type="evidence" value="ECO:0007669"/>
    <property type="project" value="UniProtKB-EC"/>
</dbReference>
<dbReference type="Gene3D" id="3.20.20.190">
    <property type="entry name" value="Phosphatidylinositol (PI) phosphodiesterase"/>
    <property type="match status" value="1"/>
</dbReference>
<dbReference type="GO" id="GO:0006629">
    <property type="term" value="P:lipid metabolic process"/>
    <property type="evidence" value="ECO:0007669"/>
    <property type="project" value="InterPro"/>
</dbReference>
<dbReference type="GO" id="GO:0006071">
    <property type="term" value="P:glycerol metabolic process"/>
    <property type="evidence" value="ECO:0007669"/>
    <property type="project" value="UniProtKB-KW"/>
</dbReference>
<evidence type="ECO:0000259" key="8">
    <source>
        <dbReference type="PROSITE" id="PS51704"/>
    </source>
</evidence>
<feature type="domain" description="GP-PDE" evidence="8">
    <location>
        <begin position="94"/>
        <end position="419"/>
    </location>
</feature>
<feature type="signal peptide" evidence="7">
    <location>
        <begin position="1"/>
        <end position="35"/>
    </location>
</feature>
<evidence type="ECO:0000256" key="4">
    <source>
        <dbReference type="ARBA" id="ARBA00022798"/>
    </source>
</evidence>
<dbReference type="PROSITE" id="PS51704">
    <property type="entry name" value="GP_PDE"/>
    <property type="match status" value="1"/>
</dbReference>
<dbReference type="Pfam" id="PF03009">
    <property type="entry name" value="GDPD"/>
    <property type="match status" value="1"/>
</dbReference>
<keyword evidence="5" id="KW-0378">Hydrolase</keyword>
<accession>A0A1G9M5K7</accession>
<evidence type="ECO:0000256" key="2">
    <source>
        <dbReference type="ARBA" id="ARBA00012247"/>
    </source>
</evidence>
<keyword evidence="3 7" id="KW-0732">Signal</keyword>
<dbReference type="InterPro" id="IPR017946">
    <property type="entry name" value="PLC-like_Pdiesterase_TIM-brl"/>
</dbReference>
<dbReference type="EMBL" id="FNGI01000006">
    <property type="protein sequence ID" value="SDL69478.1"/>
    <property type="molecule type" value="Genomic_DNA"/>
</dbReference>
<protein>
    <recommendedName>
        <fullName evidence="2">glycerophosphodiester phosphodiesterase</fullName>
        <ecNumber evidence="2">3.1.4.46</ecNumber>
    </recommendedName>
</protein>
<keyword evidence="4" id="KW-0319">Glycerol metabolism</keyword>
<name>A0A1G9M5K7_9GAMM</name>
<reference evidence="9 10" key="1">
    <citation type="submission" date="2016-10" db="EMBL/GenBank/DDBJ databases">
        <authorList>
            <person name="de Groot N.N."/>
        </authorList>
    </citation>
    <scope>NUCLEOTIDE SEQUENCE [LARGE SCALE GENOMIC DNA]</scope>
    <source>
        <strain evidence="9 10">DSM 14789</strain>
    </source>
</reference>
<dbReference type="PANTHER" id="PTHR43620:SF7">
    <property type="entry name" value="GLYCEROPHOSPHODIESTER PHOSPHODIESTERASE GDPD5-RELATED"/>
    <property type="match status" value="1"/>
</dbReference>
<evidence type="ECO:0000313" key="9">
    <source>
        <dbReference type="EMBL" id="SDL69478.1"/>
    </source>
</evidence>
<feature type="chain" id="PRO_5011649848" description="glycerophosphodiester phosphodiesterase" evidence="7">
    <location>
        <begin position="36"/>
        <end position="449"/>
    </location>
</feature>
<dbReference type="InterPro" id="IPR030395">
    <property type="entry name" value="GP_PDE_dom"/>
</dbReference>
<evidence type="ECO:0000256" key="7">
    <source>
        <dbReference type="SAM" id="SignalP"/>
    </source>
</evidence>
<gene>
    <name evidence="9" type="ORF">SAMN05661010_02309</name>
</gene>
<keyword evidence="10" id="KW-1185">Reference proteome</keyword>
<evidence type="ECO:0000313" key="10">
    <source>
        <dbReference type="Proteomes" id="UP000198654"/>
    </source>
</evidence>
<dbReference type="SUPFAM" id="SSF51695">
    <property type="entry name" value="PLC-like phosphodiesterases"/>
    <property type="match status" value="1"/>
</dbReference>
<evidence type="ECO:0000256" key="5">
    <source>
        <dbReference type="ARBA" id="ARBA00022801"/>
    </source>
</evidence>
<dbReference type="EC" id="3.1.4.46" evidence="2"/>
<dbReference type="AlphaFoldDB" id="A0A1G9M5K7"/>
<comment type="similarity">
    <text evidence="1">Belongs to the glycerophosphoryl diester phosphodiesterase family.</text>
</comment>
<organism evidence="9 10">
    <name type="scientific">Modicisalibacter muralis</name>
    <dbReference type="NCBI Taxonomy" id="119000"/>
    <lineage>
        <taxon>Bacteria</taxon>
        <taxon>Pseudomonadati</taxon>
        <taxon>Pseudomonadota</taxon>
        <taxon>Gammaproteobacteria</taxon>
        <taxon>Oceanospirillales</taxon>
        <taxon>Halomonadaceae</taxon>
        <taxon>Modicisalibacter</taxon>
    </lineage>
</organism>
<comment type="catalytic activity">
    <reaction evidence="6">
        <text>a sn-glycero-3-phosphodiester + H2O = an alcohol + sn-glycerol 3-phosphate + H(+)</text>
        <dbReference type="Rhea" id="RHEA:12969"/>
        <dbReference type="ChEBI" id="CHEBI:15377"/>
        <dbReference type="ChEBI" id="CHEBI:15378"/>
        <dbReference type="ChEBI" id="CHEBI:30879"/>
        <dbReference type="ChEBI" id="CHEBI:57597"/>
        <dbReference type="ChEBI" id="CHEBI:83408"/>
        <dbReference type="EC" id="3.1.4.46"/>
    </reaction>
</comment>
<dbReference type="STRING" id="119000.SAMN05661010_02309"/>